<organism evidence="1 2">
    <name type="scientific">Lactuca sativa</name>
    <name type="common">Garden lettuce</name>
    <dbReference type="NCBI Taxonomy" id="4236"/>
    <lineage>
        <taxon>Eukaryota</taxon>
        <taxon>Viridiplantae</taxon>
        <taxon>Streptophyta</taxon>
        <taxon>Embryophyta</taxon>
        <taxon>Tracheophyta</taxon>
        <taxon>Spermatophyta</taxon>
        <taxon>Magnoliopsida</taxon>
        <taxon>eudicotyledons</taxon>
        <taxon>Gunneridae</taxon>
        <taxon>Pentapetalae</taxon>
        <taxon>asterids</taxon>
        <taxon>campanulids</taxon>
        <taxon>Asterales</taxon>
        <taxon>Asteraceae</taxon>
        <taxon>Cichorioideae</taxon>
        <taxon>Cichorieae</taxon>
        <taxon>Lactucinae</taxon>
        <taxon>Lactuca</taxon>
    </lineage>
</organism>
<evidence type="ECO:0008006" key="3">
    <source>
        <dbReference type="Google" id="ProtNLM"/>
    </source>
</evidence>
<dbReference type="PANTHER" id="PTHR47481">
    <property type="match status" value="1"/>
</dbReference>
<dbReference type="Pfam" id="PF14223">
    <property type="entry name" value="Retrotran_gag_2"/>
    <property type="match status" value="1"/>
</dbReference>
<gene>
    <name evidence="1" type="ORF">LSAT_V11C100028700</name>
</gene>
<dbReference type="AlphaFoldDB" id="A0A9R1WP26"/>
<dbReference type="Proteomes" id="UP000235145">
    <property type="component" value="Unassembled WGS sequence"/>
</dbReference>
<proteinExistence type="predicted"/>
<evidence type="ECO:0000313" key="2">
    <source>
        <dbReference type="Proteomes" id="UP000235145"/>
    </source>
</evidence>
<dbReference type="PANTHER" id="PTHR47481:SF36">
    <property type="entry name" value="CCHC-TYPE DOMAIN-CONTAINING PROTEIN"/>
    <property type="match status" value="1"/>
</dbReference>
<name>A0A9R1WP26_LACSA</name>
<accession>A0A9R1WP26</accession>
<comment type="caution">
    <text evidence="1">The sequence shown here is derived from an EMBL/GenBank/DDBJ whole genome shotgun (WGS) entry which is preliminary data.</text>
</comment>
<sequence length="158" mass="18559">MQVAGGVKKLNQRNYNMSYMQVHDLWEVVKGAEKNQREDEDNNRVLSKWKIKAEKVMLVLRNTVEEEMLEHIRDAATPKEAWETLITLFSKMSDTKLQMLENDLMSMSQKELLIPQYIHKVKVTCKKVGEIDLLALVDEERIKRIVIHGLKKPEFQCF</sequence>
<evidence type="ECO:0000313" key="1">
    <source>
        <dbReference type="EMBL" id="KAJ0225563.1"/>
    </source>
</evidence>
<reference evidence="1 2" key="1">
    <citation type="journal article" date="2017" name="Nat. Commun.">
        <title>Genome assembly with in vitro proximity ligation data and whole-genome triplication in lettuce.</title>
        <authorList>
            <person name="Reyes-Chin-Wo S."/>
            <person name="Wang Z."/>
            <person name="Yang X."/>
            <person name="Kozik A."/>
            <person name="Arikit S."/>
            <person name="Song C."/>
            <person name="Xia L."/>
            <person name="Froenicke L."/>
            <person name="Lavelle D.O."/>
            <person name="Truco M.J."/>
            <person name="Xia R."/>
            <person name="Zhu S."/>
            <person name="Xu C."/>
            <person name="Xu H."/>
            <person name="Xu X."/>
            <person name="Cox K."/>
            <person name="Korf I."/>
            <person name="Meyers B.C."/>
            <person name="Michelmore R.W."/>
        </authorList>
    </citation>
    <scope>NUCLEOTIDE SEQUENCE [LARGE SCALE GENOMIC DNA]</scope>
    <source>
        <strain evidence="2">cv. Salinas</strain>
        <tissue evidence="1">Seedlings</tissue>
    </source>
</reference>
<keyword evidence="2" id="KW-1185">Reference proteome</keyword>
<dbReference type="EMBL" id="NBSK02000001">
    <property type="protein sequence ID" value="KAJ0225563.1"/>
    <property type="molecule type" value="Genomic_DNA"/>
</dbReference>
<protein>
    <recommendedName>
        <fullName evidence="3">DUF4219 domain-containing protein</fullName>
    </recommendedName>
</protein>